<dbReference type="AlphaFoldDB" id="A0A5B7HJX6"/>
<accession>A0A5B7HJX6</accession>
<name>A0A5B7HJX6_PORTR</name>
<gene>
    <name evidence="2" type="ORF">E2C01_064264</name>
</gene>
<feature type="region of interest" description="Disordered" evidence="1">
    <location>
        <begin position="111"/>
        <end position="130"/>
    </location>
</feature>
<dbReference type="OrthoDB" id="10408694at2759"/>
<dbReference type="Proteomes" id="UP000324222">
    <property type="component" value="Unassembled WGS sequence"/>
</dbReference>
<proteinExistence type="predicted"/>
<protein>
    <submittedName>
        <fullName evidence="2">Uncharacterized protein</fullName>
    </submittedName>
</protein>
<evidence type="ECO:0000256" key="1">
    <source>
        <dbReference type="SAM" id="MobiDB-lite"/>
    </source>
</evidence>
<reference evidence="2 3" key="1">
    <citation type="submission" date="2019-05" db="EMBL/GenBank/DDBJ databases">
        <title>Another draft genome of Portunus trituberculatus and its Hox gene families provides insights of decapod evolution.</title>
        <authorList>
            <person name="Jeong J.-H."/>
            <person name="Song I."/>
            <person name="Kim S."/>
            <person name="Choi T."/>
            <person name="Kim D."/>
            <person name="Ryu S."/>
            <person name="Kim W."/>
        </authorList>
    </citation>
    <scope>NUCLEOTIDE SEQUENCE [LARGE SCALE GENOMIC DNA]</scope>
    <source>
        <tissue evidence="2">Muscle</tissue>
    </source>
</reference>
<keyword evidence="3" id="KW-1185">Reference proteome</keyword>
<comment type="caution">
    <text evidence="2">The sequence shown here is derived from an EMBL/GenBank/DDBJ whole genome shotgun (WGS) entry which is preliminary data.</text>
</comment>
<sequence>MVLVGLVGVTLAYPSRPRPTSVSAKDLDEEQLRETVNLIEKFIPPIFQAINDDNGDITSRLHKIVDSSLLLSREALKVKDPSEKNQEELEEVQAARETMPLILDIMRATFKTHSPDNNPSGNFDFDIPSQ</sequence>
<dbReference type="EMBL" id="VSRR010030389">
    <property type="protein sequence ID" value="MPC70029.1"/>
    <property type="molecule type" value="Genomic_DNA"/>
</dbReference>
<evidence type="ECO:0000313" key="3">
    <source>
        <dbReference type="Proteomes" id="UP000324222"/>
    </source>
</evidence>
<feature type="compositionally biased region" description="Polar residues" evidence="1">
    <location>
        <begin position="111"/>
        <end position="121"/>
    </location>
</feature>
<evidence type="ECO:0000313" key="2">
    <source>
        <dbReference type="EMBL" id="MPC70029.1"/>
    </source>
</evidence>
<organism evidence="2 3">
    <name type="scientific">Portunus trituberculatus</name>
    <name type="common">Swimming crab</name>
    <name type="synonym">Neptunus trituberculatus</name>
    <dbReference type="NCBI Taxonomy" id="210409"/>
    <lineage>
        <taxon>Eukaryota</taxon>
        <taxon>Metazoa</taxon>
        <taxon>Ecdysozoa</taxon>
        <taxon>Arthropoda</taxon>
        <taxon>Crustacea</taxon>
        <taxon>Multicrustacea</taxon>
        <taxon>Malacostraca</taxon>
        <taxon>Eumalacostraca</taxon>
        <taxon>Eucarida</taxon>
        <taxon>Decapoda</taxon>
        <taxon>Pleocyemata</taxon>
        <taxon>Brachyura</taxon>
        <taxon>Eubrachyura</taxon>
        <taxon>Portunoidea</taxon>
        <taxon>Portunidae</taxon>
        <taxon>Portuninae</taxon>
        <taxon>Portunus</taxon>
    </lineage>
</organism>